<name>A0A0K9NWZ1_ZOSMR</name>
<dbReference type="PANTHER" id="PTHR31871">
    <property type="entry name" value="OS02G0137100 PROTEIN"/>
    <property type="match status" value="1"/>
</dbReference>
<dbReference type="STRING" id="29655.A0A0K9NWZ1"/>
<dbReference type="OrthoDB" id="1620396at2759"/>
<proteinExistence type="predicted"/>
<feature type="region of interest" description="Disordered" evidence="1">
    <location>
        <begin position="269"/>
        <end position="311"/>
    </location>
</feature>
<dbReference type="PANTHER" id="PTHR31871:SF1">
    <property type="entry name" value="HISTIDINE-TRNA LIGASE"/>
    <property type="match status" value="1"/>
</dbReference>
<dbReference type="Proteomes" id="UP000036987">
    <property type="component" value="Unassembled WGS sequence"/>
</dbReference>
<dbReference type="AlphaFoldDB" id="A0A0K9NWZ1"/>
<evidence type="ECO:0000313" key="3">
    <source>
        <dbReference type="Proteomes" id="UP000036987"/>
    </source>
</evidence>
<evidence type="ECO:0000313" key="2">
    <source>
        <dbReference type="EMBL" id="KMZ61163.1"/>
    </source>
</evidence>
<dbReference type="NCBIfam" id="TIGR01589">
    <property type="entry name" value="A_thal_3526"/>
    <property type="match status" value="1"/>
</dbReference>
<feature type="compositionally biased region" description="Basic and acidic residues" evidence="1">
    <location>
        <begin position="288"/>
        <end position="300"/>
    </location>
</feature>
<comment type="caution">
    <text evidence="2">The sequence shown here is derived from an EMBL/GenBank/DDBJ whole genome shotgun (WGS) entry which is preliminary data.</text>
</comment>
<organism evidence="2 3">
    <name type="scientific">Zostera marina</name>
    <name type="common">Eelgrass</name>
    <dbReference type="NCBI Taxonomy" id="29655"/>
    <lineage>
        <taxon>Eukaryota</taxon>
        <taxon>Viridiplantae</taxon>
        <taxon>Streptophyta</taxon>
        <taxon>Embryophyta</taxon>
        <taxon>Tracheophyta</taxon>
        <taxon>Spermatophyta</taxon>
        <taxon>Magnoliopsida</taxon>
        <taxon>Liliopsida</taxon>
        <taxon>Zosteraceae</taxon>
        <taxon>Zostera</taxon>
    </lineage>
</organism>
<keyword evidence="3" id="KW-1185">Reference proteome</keyword>
<dbReference type="OMA" id="HHQVGSC"/>
<dbReference type="Pfam" id="PF09713">
    <property type="entry name" value="A_thal_3526"/>
    <property type="match status" value="1"/>
</dbReference>
<gene>
    <name evidence="2" type="ORF">ZOSMA_54G00950</name>
</gene>
<reference evidence="3" key="1">
    <citation type="journal article" date="2016" name="Nature">
        <title>The genome of the seagrass Zostera marina reveals angiosperm adaptation to the sea.</title>
        <authorList>
            <person name="Olsen J.L."/>
            <person name="Rouze P."/>
            <person name="Verhelst B."/>
            <person name="Lin Y.-C."/>
            <person name="Bayer T."/>
            <person name="Collen J."/>
            <person name="Dattolo E."/>
            <person name="De Paoli E."/>
            <person name="Dittami S."/>
            <person name="Maumus F."/>
            <person name="Michel G."/>
            <person name="Kersting A."/>
            <person name="Lauritano C."/>
            <person name="Lohaus R."/>
            <person name="Toepel M."/>
            <person name="Tonon T."/>
            <person name="Vanneste K."/>
            <person name="Amirebrahimi M."/>
            <person name="Brakel J."/>
            <person name="Bostroem C."/>
            <person name="Chovatia M."/>
            <person name="Grimwood J."/>
            <person name="Jenkins J.W."/>
            <person name="Jueterbock A."/>
            <person name="Mraz A."/>
            <person name="Stam W.T."/>
            <person name="Tice H."/>
            <person name="Bornberg-Bauer E."/>
            <person name="Green P.J."/>
            <person name="Pearson G.A."/>
            <person name="Procaccini G."/>
            <person name="Duarte C.M."/>
            <person name="Schmutz J."/>
            <person name="Reusch T.B.H."/>
            <person name="Van de Peer Y."/>
        </authorList>
    </citation>
    <scope>NUCLEOTIDE SEQUENCE [LARGE SCALE GENOMIC DNA]</scope>
    <source>
        <strain evidence="3">cv. Finnish</strain>
    </source>
</reference>
<sequence length="311" mass="34643">MSSGEVRKVSRQDIQLVQNLIERCLQLYMNQKEVMNTLLIQAKIEPSFTELVWQKLEEENQEFFKAYHVRLVVKNQIMIFNQLLEKQAQLMREVQPTGVGTVSLTNGSNTSLHQMPLGYPLAPRPDQAHCSIIPSNVINGGLSSHQGIQVANGSSMSAERINMSTGMLPVQNQNEQMELLQGINGTAIKPEPGFSNNNDFPFCSHGNFIEERTTIVDPPGSTFGCTELIDPTITEPLMGTADPNSYGFLSQIPRNFSFSDLTDHDILETNSRSPFLDPETNGFSASPIEEHESENKRLDTISEGYDGFTSD</sequence>
<evidence type="ECO:0008006" key="4">
    <source>
        <dbReference type="Google" id="ProtNLM"/>
    </source>
</evidence>
<protein>
    <recommendedName>
        <fullName evidence="4">Angiotensin-converting enzyme 2</fullName>
    </recommendedName>
</protein>
<accession>A0A0K9NWZ1</accession>
<dbReference type="InterPro" id="IPR006476">
    <property type="entry name" value="CHP01589_pln"/>
</dbReference>
<evidence type="ECO:0000256" key="1">
    <source>
        <dbReference type="SAM" id="MobiDB-lite"/>
    </source>
</evidence>
<dbReference type="EMBL" id="LFYR01001529">
    <property type="protein sequence ID" value="KMZ61163.1"/>
    <property type="molecule type" value="Genomic_DNA"/>
</dbReference>